<evidence type="ECO:0000256" key="3">
    <source>
        <dbReference type="ARBA" id="ARBA00023002"/>
    </source>
</evidence>
<evidence type="ECO:0000259" key="5">
    <source>
        <dbReference type="SMART" id="SM01002"/>
    </source>
</evidence>
<dbReference type="InterPro" id="IPR008143">
    <property type="entry name" value="Ala_DH/PNT_CS2"/>
</dbReference>
<protein>
    <recommendedName>
        <fullName evidence="2">alanine dehydrogenase</fullName>
        <ecNumber evidence="2">1.4.1.1</ecNumber>
    </recommendedName>
</protein>
<name>H5SEK5_9ZZZZ</name>
<evidence type="ECO:0000259" key="6">
    <source>
        <dbReference type="SMART" id="SM01003"/>
    </source>
</evidence>
<feature type="domain" description="Alanine dehydrogenase/pyridine nucleotide transhydrogenase NAD(H)-binding" evidence="5">
    <location>
        <begin position="161"/>
        <end position="308"/>
    </location>
</feature>
<dbReference type="SMART" id="SM01002">
    <property type="entry name" value="AlaDh_PNT_C"/>
    <property type="match status" value="1"/>
</dbReference>
<dbReference type="SUPFAM" id="SSF51735">
    <property type="entry name" value="NAD(P)-binding Rossmann-fold domains"/>
    <property type="match status" value="1"/>
</dbReference>
<dbReference type="PANTHER" id="PTHR42795:SF1">
    <property type="entry name" value="ALANINE DEHYDROGENASE"/>
    <property type="match status" value="1"/>
</dbReference>
<dbReference type="Gene3D" id="3.40.50.720">
    <property type="entry name" value="NAD(P)-binding Rossmann-like Domain"/>
    <property type="match status" value="2"/>
</dbReference>
<dbReference type="AlphaFoldDB" id="H5SEK5"/>
<dbReference type="FunFam" id="3.40.50.720:FF:000433">
    <property type="entry name" value="Alanine dehydrogenase 1"/>
    <property type="match status" value="1"/>
</dbReference>
<dbReference type="Pfam" id="PF05222">
    <property type="entry name" value="AlaDh_PNT_N"/>
    <property type="match status" value="1"/>
</dbReference>
<evidence type="ECO:0000256" key="2">
    <source>
        <dbReference type="ARBA" id="ARBA00012897"/>
    </source>
</evidence>
<dbReference type="InterPro" id="IPR007886">
    <property type="entry name" value="AlaDH/PNT_N"/>
</dbReference>
<dbReference type="EC" id="1.4.1.1" evidence="2"/>
<gene>
    <name evidence="7" type="ORF">HGMM_F17C12C08</name>
</gene>
<dbReference type="SUPFAM" id="SSF52283">
    <property type="entry name" value="Formate/glycerate dehydrogenase catalytic domain-like"/>
    <property type="match status" value="1"/>
</dbReference>
<dbReference type="PANTHER" id="PTHR42795">
    <property type="entry name" value="ALANINE DEHYDROGENASE"/>
    <property type="match status" value="1"/>
</dbReference>
<dbReference type="InterPro" id="IPR008141">
    <property type="entry name" value="Ala_DH"/>
</dbReference>
<comment type="similarity">
    <text evidence="1">Belongs to the AlaDH/PNT family.</text>
</comment>
<accession>H5SEK5</accession>
<reference evidence="7" key="2">
    <citation type="journal article" date="2012" name="PLoS ONE">
        <title>A Deeply Branching Thermophilic Bacterium with an Ancient Acetyl-CoA Pathway Dominates a Subsurface Ecosystem.</title>
        <authorList>
            <person name="Takami H."/>
            <person name="Noguchi H."/>
            <person name="Takaki Y."/>
            <person name="Uchiyama I."/>
            <person name="Toyoda A."/>
            <person name="Nishi S."/>
            <person name="Chee G.-J."/>
            <person name="Arai W."/>
            <person name="Nunoura T."/>
            <person name="Itoh T."/>
            <person name="Hattori M."/>
            <person name="Takai K."/>
        </authorList>
    </citation>
    <scope>NUCLEOTIDE SEQUENCE</scope>
</reference>
<evidence type="ECO:0000256" key="1">
    <source>
        <dbReference type="ARBA" id="ARBA00005689"/>
    </source>
</evidence>
<dbReference type="GO" id="GO:0042853">
    <property type="term" value="P:L-alanine catabolic process"/>
    <property type="evidence" value="ECO:0007669"/>
    <property type="project" value="InterPro"/>
</dbReference>
<dbReference type="GO" id="GO:0005886">
    <property type="term" value="C:plasma membrane"/>
    <property type="evidence" value="ECO:0007669"/>
    <property type="project" value="TreeGrafter"/>
</dbReference>
<dbReference type="SMART" id="SM01003">
    <property type="entry name" value="AlaDh_PNT_N"/>
    <property type="match status" value="1"/>
</dbReference>
<dbReference type="NCBIfam" id="TIGR00518">
    <property type="entry name" value="alaDH"/>
    <property type="match status" value="1"/>
</dbReference>
<feature type="domain" description="Alanine dehydrogenase/pyridine nucleotide transhydrogenase N-terminal" evidence="6">
    <location>
        <begin position="16"/>
        <end position="149"/>
    </location>
</feature>
<dbReference type="EMBL" id="AP011694">
    <property type="protein sequence ID" value="BAL54591.1"/>
    <property type="molecule type" value="Genomic_DNA"/>
</dbReference>
<dbReference type="PROSITE" id="PS00837">
    <property type="entry name" value="ALADH_PNT_2"/>
    <property type="match status" value="1"/>
</dbReference>
<reference evidence="7" key="1">
    <citation type="journal article" date="2005" name="Environ. Microbiol.">
        <title>Genetic and functional properties of uncultivated thermophilic crenarchaeotes from a subsurface gold mine as revealed by analysis of genome fragments.</title>
        <authorList>
            <person name="Nunoura T."/>
            <person name="Hirayama H."/>
            <person name="Takami H."/>
            <person name="Oida H."/>
            <person name="Nishi S."/>
            <person name="Shimamura S."/>
            <person name="Suzuki Y."/>
            <person name="Inagaki F."/>
            <person name="Takai K."/>
            <person name="Nealson K.H."/>
            <person name="Horikoshi K."/>
        </authorList>
    </citation>
    <scope>NUCLEOTIDE SEQUENCE</scope>
</reference>
<evidence type="ECO:0000256" key="4">
    <source>
        <dbReference type="ARBA" id="ARBA00023027"/>
    </source>
</evidence>
<dbReference type="InterPro" id="IPR007698">
    <property type="entry name" value="AlaDH/PNT_NAD(H)-bd"/>
</dbReference>
<dbReference type="Pfam" id="PF01262">
    <property type="entry name" value="AlaDh_PNT_C"/>
    <property type="match status" value="1"/>
</dbReference>
<keyword evidence="3" id="KW-0560">Oxidoreductase</keyword>
<sequence length="378" mass="41608">MRLTGLFEQGSPMIIGIPKEIREGERRVAITPRWVDLLVRRGHEVLIEEDAGIAAGFSNELYRDAGAKIFKDASQIWERAELIVKVKEPQRKEFDLLCEGKVIFAYLHLAADRELTETLMKKGVVAIGYETVQMDDGSLPLLKPMSEIAGRISIFKGAQYLEAPEGKGIILGSIHGMRRAKVVVLGAGVAGTSAAMCALSLGAEVICFDISMRKLENIHIRSEGRVKTFFTHERQLIEELTDCDILIGSILIPGASCPKVISESMIKQMERGTVFVDLSVDQGGCSETTRQTSHSDPIYKVHGVIHYCVPNVPALVPKTASTYLSNETGPYIMEIAEKGLRRAILENIALRRGVNIYHGRIVHRSVAQSLGLDASDLD</sequence>
<evidence type="ECO:0000313" key="7">
    <source>
        <dbReference type="EMBL" id="BAL54591.1"/>
    </source>
</evidence>
<proteinExistence type="inferred from homology"/>
<dbReference type="PIRSF" id="PIRSF000183">
    <property type="entry name" value="Alanine_dh"/>
    <property type="match status" value="1"/>
</dbReference>
<dbReference type="GO" id="GO:0000286">
    <property type="term" value="F:alanine dehydrogenase activity"/>
    <property type="evidence" value="ECO:0007669"/>
    <property type="project" value="UniProtKB-EC"/>
</dbReference>
<keyword evidence="4" id="KW-0520">NAD</keyword>
<organism evidence="7">
    <name type="scientific">uncultured prokaryote</name>
    <dbReference type="NCBI Taxonomy" id="198431"/>
    <lineage>
        <taxon>unclassified sequences</taxon>
        <taxon>environmental samples</taxon>
    </lineage>
</organism>
<dbReference type="InterPro" id="IPR036291">
    <property type="entry name" value="NAD(P)-bd_dom_sf"/>
</dbReference>
<dbReference type="CDD" id="cd05305">
    <property type="entry name" value="L-AlaDH"/>
    <property type="match status" value="1"/>
</dbReference>